<proteinExistence type="predicted"/>
<dbReference type="PANTHER" id="PTHR30250:SF11">
    <property type="entry name" value="O-ANTIGEN TRANSPORTER-RELATED"/>
    <property type="match status" value="1"/>
</dbReference>
<feature type="transmembrane region" description="Helical" evidence="6">
    <location>
        <begin position="77"/>
        <end position="98"/>
    </location>
</feature>
<evidence type="ECO:0000256" key="3">
    <source>
        <dbReference type="ARBA" id="ARBA00022692"/>
    </source>
</evidence>
<evidence type="ECO:0000256" key="6">
    <source>
        <dbReference type="SAM" id="Phobius"/>
    </source>
</evidence>
<feature type="transmembrane region" description="Helical" evidence="6">
    <location>
        <begin position="388"/>
        <end position="407"/>
    </location>
</feature>
<keyword evidence="3 6" id="KW-0812">Transmembrane</keyword>
<evidence type="ECO:0000256" key="5">
    <source>
        <dbReference type="ARBA" id="ARBA00023136"/>
    </source>
</evidence>
<feature type="transmembrane region" description="Helical" evidence="6">
    <location>
        <begin position="327"/>
        <end position="349"/>
    </location>
</feature>
<evidence type="ECO:0000313" key="7">
    <source>
        <dbReference type="EMBL" id="MBA5629200.1"/>
    </source>
</evidence>
<feature type="transmembrane region" description="Helical" evidence="6">
    <location>
        <begin position="12"/>
        <end position="32"/>
    </location>
</feature>
<dbReference type="AlphaFoldDB" id="A0A838ZMX8"/>
<gene>
    <name evidence="7" type="ORF">HU137_05375</name>
</gene>
<dbReference type="RefSeq" id="WP_182042764.1">
    <property type="nucleotide sequence ID" value="NZ_JACDZE010000001.1"/>
</dbReference>
<evidence type="ECO:0008006" key="9">
    <source>
        <dbReference type="Google" id="ProtNLM"/>
    </source>
</evidence>
<keyword evidence="5 6" id="KW-0472">Membrane</keyword>
<evidence type="ECO:0000256" key="4">
    <source>
        <dbReference type="ARBA" id="ARBA00022989"/>
    </source>
</evidence>
<comment type="subcellular location">
    <subcellularLocation>
        <location evidence="1">Cell membrane</location>
        <topology evidence="1">Multi-pass membrane protein</topology>
    </subcellularLocation>
</comment>
<keyword evidence="8" id="KW-1185">Reference proteome</keyword>
<feature type="transmembrane region" description="Helical" evidence="6">
    <location>
        <begin position="140"/>
        <end position="161"/>
    </location>
</feature>
<dbReference type="Proteomes" id="UP000552241">
    <property type="component" value="Unassembled WGS sequence"/>
</dbReference>
<evidence type="ECO:0000313" key="8">
    <source>
        <dbReference type="Proteomes" id="UP000552241"/>
    </source>
</evidence>
<keyword evidence="4 6" id="KW-1133">Transmembrane helix</keyword>
<dbReference type="PANTHER" id="PTHR30250">
    <property type="entry name" value="PST FAMILY PREDICTED COLANIC ACID TRANSPORTER"/>
    <property type="match status" value="1"/>
</dbReference>
<feature type="transmembrane region" description="Helical" evidence="6">
    <location>
        <begin position="261"/>
        <end position="279"/>
    </location>
</feature>
<feature type="transmembrane region" description="Helical" evidence="6">
    <location>
        <begin position="300"/>
        <end position="321"/>
    </location>
</feature>
<feature type="transmembrane region" description="Helical" evidence="6">
    <location>
        <begin position="110"/>
        <end position="128"/>
    </location>
</feature>
<evidence type="ECO:0000256" key="1">
    <source>
        <dbReference type="ARBA" id="ARBA00004651"/>
    </source>
</evidence>
<accession>A0A838ZMX8</accession>
<dbReference type="EMBL" id="JACDZE010000001">
    <property type="protein sequence ID" value="MBA5629200.1"/>
    <property type="molecule type" value="Genomic_DNA"/>
</dbReference>
<reference evidence="7 8" key="1">
    <citation type="submission" date="2020-07" db="EMBL/GenBank/DDBJ databases">
        <title>Moheibacter lacus sp. nov., a member of the family Flavobacteriaceae isolated from freshwater lake sediment.</title>
        <authorList>
            <person name="Liu Y."/>
        </authorList>
    </citation>
    <scope>NUCLEOTIDE SEQUENCE [LARGE SCALE GENOMIC DNA]</scope>
    <source>
        <strain evidence="7 8">BDHS18</strain>
    </source>
</reference>
<organism evidence="7 8">
    <name type="scientific">Moheibacter lacus</name>
    <dbReference type="NCBI Taxonomy" id="2745851"/>
    <lineage>
        <taxon>Bacteria</taxon>
        <taxon>Pseudomonadati</taxon>
        <taxon>Bacteroidota</taxon>
        <taxon>Flavobacteriia</taxon>
        <taxon>Flavobacteriales</taxon>
        <taxon>Weeksellaceae</taxon>
        <taxon>Moheibacter</taxon>
    </lineage>
</organism>
<feature type="transmembrane region" description="Helical" evidence="6">
    <location>
        <begin position="167"/>
        <end position="190"/>
    </location>
</feature>
<feature type="transmembrane region" description="Helical" evidence="6">
    <location>
        <begin position="223"/>
        <end position="241"/>
    </location>
</feature>
<sequence>MKVNDLFQDKFLILIDQSLVSLLSFGAVFLLSKLASVSVFADFVLVYSYASFVFIFISYFISSPVLVFIPKKWKSNLLIYIISLLILAIIGTFAINFICRYFINIQVKNVNLWAFLGLSLGMIVNDLLKKTIFASKVICFHANVVSSIFLVGSFFALTFYFSNELSLNLILTLYSISYLGAICITAFSLIKWGGVVNHPKQPNNNKIKTFAKIFKEHYVYSKWIIAGGILFWVYSQGVFILGDALGVDELGTAKVRSIQNLLGLFTILLAAMESYYIPLFSQKTENLSDTVHQFYKNLNIPLIGLFFISLPLVYGVYYFVYEEKYGNGFWIIFIIWVSQIITVYSRPLAMALKAKEITSPLFYTHLFASLALIIIGSMAIIFLGDIGLALAIFISFLSSNAILVYYYRKFIKNT</sequence>
<comment type="caution">
    <text evidence="7">The sequence shown here is derived from an EMBL/GenBank/DDBJ whole genome shotgun (WGS) entry which is preliminary data.</text>
</comment>
<feature type="transmembrane region" description="Helical" evidence="6">
    <location>
        <begin position="361"/>
        <end position="382"/>
    </location>
</feature>
<dbReference type="InterPro" id="IPR050833">
    <property type="entry name" value="Poly_Biosynth_Transport"/>
</dbReference>
<name>A0A838ZMX8_9FLAO</name>
<evidence type="ECO:0000256" key="2">
    <source>
        <dbReference type="ARBA" id="ARBA00022475"/>
    </source>
</evidence>
<keyword evidence="2" id="KW-1003">Cell membrane</keyword>
<feature type="transmembrane region" description="Helical" evidence="6">
    <location>
        <begin position="44"/>
        <end position="70"/>
    </location>
</feature>
<dbReference type="GO" id="GO:0005886">
    <property type="term" value="C:plasma membrane"/>
    <property type="evidence" value="ECO:0007669"/>
    <property type="project" value="UniProtKB-SubCell"/>
</dbReference>
<protein>
    <recommendedName>
        <fullName evidence="9">Membrane protein involved in the export of O-antigen and teichoic acid</fullName>
    </recommendedName>
</protein>